<dbReference type="InterPro" id="IPR008711">
    <property type="entry name" value="Recombinase_NinB"/>
</dbReference>
<name>A0ABY7YS06_9HYPH</name>
<dbReference type="InterPro" id="IPR036619">
    <property type="entry name" value="NinB_sf"/>
</dbReference>
<gene>
    <name evidence="1" type="ORF">PSQ19_06205</name>
</gene>
<dbReference type="EMBL" id="CP118246">
    <property type="protein sequence ID" value="WDR03660.1"/>
    <property type="molecule type" value="Genomic_DNA"/>
</dbReference>
<organism evidence="1 2">
    <name type="scientific">Devosia algicola</name>
    <dbReference type="NCBI Taxonomy" id="3026418"/>
    <lineage>
        <taxon>Bacteria</taxon>
        <taxon>Pseudomonadati</taxon>
        <taxon>Pseudomonadota</taxon>
        <taxon>Alphaproteobacteria</taxon>
        <taxon>Hyphomicrobiales</taxon>
        <taxon>Devosiaceae</taxon>
        <taxon>Devosia</taxon>
    </lineage>
</organism>
<proteinExistence type="predicted"/>
<accession>A0ABY7YS06</accession>
<dbReference type="Proteomes" id="UP001220530">
    <property type="component" value="Chromosome"/>
</dbReference>
<reference evidence="1 2" key="1">
    <citation type="submission" date="2023-02" db="EMBL/GenBank/DDBJ databases">
        <title>Devosia algicola sp. nov., isolated from the phycosphere of marine algae.</title>
        <authorList>
            <person name="Kim J.M."/>
            <person name="Lee J.K."/>
            <person name="Choi B.J."/>
            <person name="Bayburt H."/>
            <person name="Jeon C.O."/>
        </authorList>
    </citation>
    <scope>NUCLEOTIDE SEQUENCE [LARGE SCALE GENOMIC DNA]</scope>
    <source>
        <strain evidence="1 2">G20-9</strain>
    </source>
</reference>
<protein>
    <submittedName>
        <fullName evidence="1">Recombination protein NinB</fullName>
    </submittedName>
</protein>
<dbReference type="Pfam" id="PF05772">
    <property type="entry name" value="NinB"/>
    <property type="match status" value="1"/>
</dbReference>
<dbReference type="Gene3D" id="1.10.3790.10">
    <property type="entry name" value="NinB"/>
    <property type="match status" value="1"/>
</dbReference>
<evidence type="ECO:0000313" key="2">
    <source>
        <dbReference type="Proteomes" id="UP001220530"/>
    </source>
</evidence>
<evidence type="ECO:0000313" key="1">
    <source>
        <dbReference type="EMBL" id="WDR03660.1"/>
    </source>
</evidence>
<sequence>MSRHIVTLANDRLRSKALDYVRAAKPGSRVEFKGPKRSNDQNAAMWAMLSDLSRSLVWHGHRLDTEAWKLVFIDALRREHKDQIRLVPNIDLTGFVNVSSTSSSDLSHDEMRDLLTIIRAFGDQQGVVWSEPAPKDNRPATPIEAYEDFC</sequence>
<dbReference type="SUPFAM" id="SSF103370">
    <property type="entry name" value="NinB"/>
    <property type="match status" value="1"/>
</dbReference>
<dbReference type="RefSeq" id="WP_282220050.1">
    <property type="nucleotide sequence ID" value="NZ_CP118246.1"/>
</dbReference>
<keyword evidence="2" id="KW-1185">Reference proteome</keyword>